<keyword evidence="2" id="KW-1185">Reference proteome</keyword>
<gene>
    <name evidence="1" type="primary">Vigan.09G098100</name>
    <name evidence="1" type="ORF">VIGAN_09098100</name>
</gene>
<organism evidence="1 2">
    <name type="scientific">Vigna angularis var. angularis</name>
    <dbReference type="NCBI Taxonomy" id="157739"/>
    <lineage>
        <taxon>Eukaryota</taxon>
        <taxon>Viridiplantae</taxon>
        <taxon>Streptophyta</taxon>
        <taxon>Embryophyta</taxon>
        <taxon>Tracheophyta</taxon>
        <taxon>Spermatophyta</taxon>
        <taxon>Magnoliopsida</taxon>
        <taxon>eudicotyledons</taxon>
        <taxon>Gunneridae</taxon>
        <taxon>Pentapetalae</taxon>
        <taxon>rosids</taxon>
        <taxon>fabids</taxon>
        <taxon>Fabales</taxon>
        <taxon>Fabaceae</taxon>
        <taxon>Papilionoideae</taxon>
        <taxon>50 kb inversion clade</taxon>
        <taxon>NPAAA clade</taxon>
        <taxon>indigoferoid/millettioid clade</taxon>
        <taxon>Phaseoleae</taxon>
        <taxon>Vigna</taxon>
    </lineage>
</organism>
<protein>
    <submittedName>
        <fullName evidence="1">Uncharacterized protein</fullName>
    </submittedName>
</protein>
<reference evidence="1 2" key="1">
    <citation type="journal article" date="2015" name="Sci. Rep.">
        <title>The power of single molecule real-time sequencing technology in the de novo assembly of a eukaryotic genome.</title>
        <authorList>
            <person name="Sakai H."/>
            <person name="Naito K."/>
            <person name="Ogiso-Tanaka E."/>
            <person name="Takahashi Y."/>
            <person name="Iseki K."/>
            <person name="Muto C."/>
            <person name="Satou K."/>
            <person name="Teruya K."/>
            <person name="Shiroma A."/>
            <person name="Shimoji M."/>
            <person name="Hirano T."/>
            <person name="Itoh T."/>
            <person name="Kaga A."/>
            <person name="Tomooka N."/>
        </authorList>
    </citation>
    <scope>NUCLEOTIDE SEQUENCE [LARGE SCALE GENOMIC DNA]</scope>
    <source>
        <strain evidence="2">cv. Shumari</strain>
    </source>
</reference>
<dbReference type="AlphaFoldDB" id="A0A0S3SXE1"/>
<name>A0A0S3SXE1_PHAAN</name>
<evidence type="ECO:0000313" key="2">
    <source>
        <dbReference type="Proteomes" id="UP000291084"/>
    </source>
</evidence>
<dbReference type="EMBL" id="AP015042">
    <property type="protein sequence ID" value="BAT97517.1"/>
    <property type="molecule type" value="Genomic_DNA"/>
</dbReference>
<proteinExistence type="predicted"/>
<dbReference type="Proteomes" id="UP000291084">
    <property type="component" value="Chromosome 9"/>
</dbReference>
<evidence type="ECO:0000313" key="1">
    <source>
        <dbReference type="EMBL" id="BAT97517.1"/>
    </source>
</evidence>
<accession>A0A0S3SXE1</accession>
<sequence length="77" mass="8328">TSHCRTFSRDIRSLPSSLTDIQSPSLTPSCSLSVQPLLLPTFSFTLNSVCHSLPLVRVHSQCSSLGLSLMKIVLPTS</sequence>
<feature type="non-terminal residue" evidence="1">
    <location>
        <position position="1"/>
    </location>
</feature>